<accession>A0A084JJQ1</accession>
<dbReference type="InterPro" id="IPR025991">
    <property type="entry name" value="Chemoreceptor_zinc-bind_dom"/>
</dbReference>
<dbReference type="OrthoDB" id="266313at2"/>
<gene>
    <name evidence="3" type="ORF">IO98_17240</name>
</gene>
<keyword evidence="4" id="KW-1185">Reference proteome</keyword>
<reference evidence="3 4" key="1">
    <citation type="submission" date="2014-07" db="EMBL/GenBank/DDBJ databases">
        <title>Draft genome of Clostridium celerecrescens 152B isolated from sediments associated with methane hydrate from Krishna Godavari basin.</title>
        <authorList>
            <person name="Honkalas V.S."/>
            <person name="Dabir A.P."/>
            <person name="Arora P."/>
            <person name="Dhakephalkar P.K."/>
        </authorList>
    </citation>
    <scope>NUCLEOTIDE SEQUENCE [LARGE SCALE GENOMIC DNA]</scope>
    <source>
        <strain evidence="3 4">152B</strain>
    </source>
</reference>
<dbReference type="Proteomes" id="UP000028525">
    <property type="component" value="Unassembled WGS sequence"/>
</dbReference>
<evidence type="ECO:0000313" key="3">
    <source>
        <dbReference type="EMBL" id="KEZ89185.1"/>
    </source>
</evidence>
<dbReference type="Pfam" id="PF13682">
    <property type="entry name" value="CZB"/>
    <property type="match status" value="1"/>
</dbReference>
<dbReference type="RefSeq" id="WP_038283147.1">
    <property type="nucleotide sequence ID" value="NZ_JPME01000020.1"/>
</dbReference>
<dbReference type="Gene3D" id="1.20.120.30">
    <property type="entry name" value="Aspartate receptor, ligand-binding domain"/>
    <property type="match status" value="1"/>
</dbReference>
<evidence type="ECO:0000259" key="2">
    <source>
        <dbReference type="Pfam" id="PF13682"/>
    </source>
</evidence>
<name>A0A084JJQ1_9FIRM</name>
<dbReference type="Pfam" id="PF01584">
    <property type="entry name" value="CheW"/>
    <property type="match status" value="1"/>
</dbReference>
<dbReference type="EMBL" id="JPME01000020">
    <property type="protein sequence ID" value="KEZ89185.1"/>
    <property type="molecule type" value="Genomic_DNA"/>
</dbReference>
<organism evidence="3 4">
    <name type="scientific">Lacrimispora celerecrescens</name>
    <dbReference type="NCBI Taxonomy" id="29354"/>
    <lineage>
        <taxon>Bacteria</taxon>
        <taxon>Bacillati</taxon>
        <taxon>Bacillota</taxon>
        <taxon>Clostridia</taxon>
        <taxon>Lachnospirales</taxon>
        <taxon>Lachnospiraceae</taxon>
        <taxon>Lacrimispora</taxon>
    </lineage>
</organism>
<dbReference type="AlphaFoldDB" id="A0A084JJQ1"/>
<dbReference type="GO" id="GO:0006935">
    <property type="term" value="P:chemotaxis"/>
    <property type="evidence" value="ECO:0007669"/>
    <property type="project" value="InterPro"/>
</dbReference>
<sequence length="273" mass="31584">MEKEIRCPYILFKIAGSLYCINSKYISTIVQLPDYSAIPAAPANVTGMFKYRNEVIQMLDLRVTFGLKSISDECKDFEDMIDARKQDHINWVKELERFIDEGGSFSLAKDPHQCALGKWYDNFKTDNHTITSHLRKIEEPHRRLHLAADEADRCKKDCENCQKEECLLKILKRVKEESMPTILHLLDQTKDLFRSTIYKEMVLILDGIRWGIVVDEIVSVEELEAIASRDQDPMVSHCSYINQVMESPRNEGLIFELNTTSLTTKLKELEAAY</sequence>
<protein>
    <submittedName>
        <fullName evidence="3">Chemotaxis protein CheW</fullName>
    </submittedName>
</protein>
<dbReference type="InterPro" id="IPR002545">
    <property type="entry name" value="CheW-lke_dom"/>
</dbReference>
<dbReference type="SUPFAM" id="SSF50341">
    <property type="entry name" value="CheW-like"/>
    <property type="match status" value="1"/>
</dbReference>
<comment type="caution">
    <text evidence="3">The sequence shown here is derived from an EMBL/GenBank/DDBJ whole genome shotgun (WGS) entry which is preliminary data.</text>
</comment>
<feature type="domain" description="Chemoreceptor zinc-binding" evidence="2">
    <location>
        <begin position="88"/>
        <end position="151"/>
    </location>
</feature>
<dbReference type="InterPro" id="IPR036061">
    <property type="entry name" value="CheW-like_dom_sf"/>
</dbReference>
<dbReference type="GO" id="GO:0007165">
    <property type="term" value="P:signal transduction"/>
    <property type="evidence" value="ECO:0007669"/>
    <property type="project" value="InterPro"/>
</dbReference>
<feature type="domain" description="CheW-like" evidence="1">
    <location>
        <begin position="9"/>
        <end position="72"/>
    </location>
</feature>
<evidence type="ECO:0000313" key="4">
    <source>
        <dbReference type="Proteomes" id="UP000028525"/>
    </source>
</evidence>
<dbReference type="STRING" id="29354.IO98_17240"/>
<proteinExistence type="predicted"/>
<evidence type="ECO:0000259" key="1">
    <source>
        <dbReference type="Pfam" id="PF01584"/>
    </source>
</evidence>